<dbReference type="InterPro" id="IPR005528">
    <property type="entry name" value="ChpA-H"/>
</dbReference>
<keyword evidence="6 7" id="KW-0034">Amyloid</keyword>
<dbReference type="EMBL" id="JAFFZS010000007">
    <property type="protein sequence ID" value="MBN0044848.1"/>
    <property type="molecule type" value="Genomic_DNA"/>
</dbReference>
<dbReference type="Proteomes" id="UP000788262">
    <property type="component" value="Unassembled WGS sequence"/>
</dbReference>
<dbReference type="PROSITE" id="PS51884">
    <property type="entry name" value="CHAPLIN"/>
    <property type="match status" value="1"/>
</dbReference>
<keyword evidence="3" id="KW-0964">Secreted</keyword>
<evidence type="ECO:0000313" key="11">
    <source>
        <dbReference type="Proteomes" id="UP000788262"/>
    </source>
</evidence>
<sequence length="81" mass="7764">MLTTAAVTGAAVFGTSAARAAPSVPCGPGDACAVGLVAYSPGVASGHLVQIPIDLDLNACGNTADVPALLDPAAGTRCVSR</sequence>
<keyword evidence="5" id="KW-0130">Cell adhesion</keyword>
<comment type="caution">
    <text evidence="10">The sequence shown here is derived from an EMBL/GenBank/DDBJ whole genome shotgun (WGS) entry which is preliminary data.</text>
</comment>
<evidence type="ECO:0000256" key="4">
    <source>
        <dbReference type="ARBA" id="ARBA00022729"/>
    </source>
</evidence>
<reference evidence="10 11" key="1">
    <citation type="submission" date="2021-02" db="EMBL/GenBank/DDBJ databases">
        <title>Whole genome sequencing of Streptomyces actuosus VRA1.</title>
        <authorList>
            <person name="Sen G."/>
            <person name="Sen A."/>
        </authorList>
    </citation>
    <scope>NUCLEOTIDE SEQUENCE [LARGE SCALE GENOMIC DNA]</scope>
    <source>
        <strain evidence="10 11">VRA1</strain>
    </source>
</reference>
<feature type="domain" description="Chaplin" evidence="9">
    <location>
        <begin position="40"/>
        <end position="80"/>
    </location>
</feature>
<feature type="signal peptide" evidence="8">
    <location>
        <begin position="1"/>
        <end position="20"/>
    </location>
</feature>
<evidence type="ECO:0000313" key="10">
    <source>
        <dbReference type="EMBL" id="MBN0044848.1"/>
    </source>
</evidence>
<evidence type="ECO:0000256" key="2">
    <source>
        <dbReference type="ARBA" id="ARBA00022512"/>
    </source>
</evidence>
<evidence type="ECO:0000256" key="5">
    <source>
        <dbReference type="ARBA" id="ARBA00022889"/>
    </source>
</evidence>
<name>A0ABS2VP10_STRAS</name>
<gene>
    <name evidence="10" type="ORF">JS756_12140</name>
</gene>
<feature type="chain" id="PRO_5046620970" evidence="8">
    <location>
        <begin position="21"/>
        <end position="81"/>
    </location>
</feature>
<evidence type="ECO:0000259" key="9">
    <source>
        <dbReference type="PROSITE" id="PS51884"/>
    </source>
</evidence>
<organism evidence="10 11">
    <name type="scientific">Streptomyces actuosus</name>
    <dbReference type="NCBI Taxonomy" id="1885"/>
    <lineage>
        <taxon>Bacteria</taxon>
        <taxon>Bacillati</taxon>
        <taxon>Actinomycetota</taxon>
        <taxon>Actinomycetes</taxon>
        <taxon>Kitasatosporales</taxon>
        <taxon>Streptomycetaceae</taxon>
        <taxon>Streptomyces</taxon>
    </lineage>
</organism>
<keyword evidence="11" id="KW-1185">Reference proteome</keyword>
<keyword evidence="4 8" id="KW-0732">Signal</keyword>
<evidence type="ECO:0000256" key="1">
    <source>
        <dbReference type="ARBA" id="ARBA00004191"/>
    </source>
</evidence>
<protein>
    <submittedName>
        <fullName evidence="10">Chaplin</fullName>
    </submittedName>
</protein>
<evidence type="ECO:0000256" key="8">
    <source>
        <dbReference type="SAM" id="SignalP"/>
    </source>
</evidence>
<comment type="subcellular location">
    <subcellularLocation>
        <location evidence="1">Secreted</location>
        <location evidence="1">Cell wall</location>
    </subcellularLocation>
</comment>
<proteinExistence type="predicted"/>
<dbReference type="Pfam" id="PF03777">
    <property type="entry name" value="ChpA-C"/>
    <property type="match status" value="1"/>
</dbReference>
<keyword evidence="2" id="KW-0134">Cell wall</keyword>
<evidence type="ECO:0000256" key="3">
    <source>
        <dbReference type="ARBA" id="ARBA00022525"/>
    </source>
</evidence>
<evidence type="ECO:0000256" key="6">
    <source>
        <dbReference type="ARBA" id="ARBA00023087"/>
    </source>
</evidence>
<evidence type="ECO:0000256" key="7">
    <source>
        <dbReference type="PROSITE-ProRule" id="PRU01232"/>
    </source>
</evidence>
<accession>A0ABS2VP10</accession>